<dbReference type="Gene3D" id="1.25.40.20">
    <property type="entry name" value="Ankyrin repeat-containing domain"/>
    <property type="match status" value="1"/>
</dbReference>
<feature type="region of interest" description="Disordered" evidence="1">
    <location>
        <begin position="1"/>
        <end position="70"/>
    </location>
</feature>
<dbReference type="SUPFAM" id="SSF48403">
    <property type="entry name" value="Ankyrin repeat"/>
    <property type="match status" value="1"/>
</dbReference>
<dbReference type="Proteomes" id="UP001153069">
    <property type="component" value="Unassembled WGS sequence"/>
</dbReference>
<feature type="compositionally biased region" description="Basic and acidic residues" evidence="1">
    <location>
        <begin position="8"/>
        <end position="20"/>
    </location>
</feature>
<gene>
    <name evidence="2" type="ORF">SEMRO_333_G119600.1</name>
</gene>
<dbReference type="InterPro" id="IPR013083">
    <property type="entry name" value="Znf_RING/FYVE/PHD"/>
</dbReference>
<evidence type="ECO:0000256" key="1">
    <source>
        <dbReference type="SAM" id="MobiDB-lite"/>
    </source>
</evidence>
<comment type="caution">
    <text evidence="2">The sequence shown here is derived from an EMBL/GenBank/DDBJ whole genome shotgun (WGS) entry which is preliminary data.</text>
</comment>
<reference evidence="2" key="1">
    <citation type="submission" date="2020-06" db="EMBL/GenBank/DDBJ databases">
        <authorList>
            <consortium name="Plant Systems Biology data submission"/>
        </authorList>
    </citation>
    <scope>NUCLEOTIDE SEQUENCE</scope>
    <source>
        <strain evidence="2">D6</strain>
    </source>
</reference>
<dbReference type="InterPro" id="IPR036770">
    <property type="entry name" value="Ankyrin_rpt-contain_sf"/>
</dbReference>
<name>A0A9N8DVW4_9STRA</name>
<protein>
    <submittedName>
        <fullName evidence="2">Uncharacterized protein</fullName>
    </submittedName>
</protein>
<keyword evidence="3" id="KW-1185">Reference proteome</keyword>
<feature type="compositionally biased region" description="Polar residues" evidence="1">
    <location>
        <begin position="225"/>
        <end position="234"/>
    </location>
</feature>
<evidence type="ECO:0000313" key="3">
    <source>
        <dbReference type="Proteomes" id="UP001153069"/>
    </source>
</evidence>
<feature type="region of interest" description="Disordered" evidence="1">
    <location>
        <begin position="222"/>
        <end position="264"/>
    </location>
</feature>
<organism evidence="2 3">
    <name type="scientific">Seminavis robusta</name>
    <dbReference type="NCBI Taxonomy" id="568900"/>
    <lineage>
        <taxon>Eukaryota</taxon>
        <taxon>Sar</taxon>
        <taxon>Stramenopiles</taxon>
        <taxon>Ochrophyta</taxon>
        <taxon>Bacillariophyta</taxon>
        <taxon>Bacillariophyceae</taxon>
        <taxon>Bacillariophycidae</taxon>
        <taxon>Naviculales</taxon>
        <taxon>Naviculaceae</taxon>
        <taxon>Seminavis</taxon>
    </lineage>
</organism>
<feature type="compositionally biased region" description="Basic and acidic residues" evidence="1">
    <location>
        <begin position="253"/>
        <end position="264"/>
    </location>
</feature>
<dbReference type="Gene3D" id="3.30.40.10">
    <property type="entry name" value="Zinc/RING finger domain, C3HC4 (zinc finger)"/>
    <property type="match status" value="1"/>
</dbReference>
<dbReference type="EMBL" id="CAICTM010000332">
    <property type="protein sequence ID" value="CAB9508094.1"/>
    <property type="molecule type" value="Genomic_DNA"/>
</dbReference>
<dbReference type="AlphaFoldDB" id="A0A9N8DVW4"/>
<evidence type="ECO:0000313" key="2">
    <source>
        <dbReference type="EMBL" id="CAB9508094.1"/>
    </source>
</evidence>
<accession>A0A9N8DVW4</accession>
<proteinExistence type="predicted"/>
<sequence length="485" mass="54150">MSSSSELDCAKADQDSHLDDIDTGLCHEGGRMKTRNMRSGSGVASAPKSQGSSSKRKKAKDEQDDDDRSVESIIEKHGTYGDEETDVPWNGCVCGKIHGRPTPVYWIECEGPCKAWFNVTPKCVEGVTAEEAKSVSWTCRKCTKLLAKVPVLLCDLPTDVLYRILEFTAAPTFRAGVLMRQLAPLCKAANVFLTGSLSKGIWQAVLQREYIVDQASGKHNKKKSATTYKVTSNPRRASKRRRKRTDMWGITSKVRDSDHPRHSVQEEHLELIARTEEMYYQAEELADPFNGDARKGQMRQCIAQNKRPNVLTLTKLRQLLQRFAPVDISRVSPCTGRTLLQVVCCGDMDEGPTVSCAEYLLQHYDADPNQFSTREEPHGNRPALFFAISRAMPKLVQTLIDAGASLTTTISGKFRRTFDATQSIEGVFTPSEFALAIKQVEVIDAQRPVASPYWVSRLNVVIRTLREASQQAQSESEFPSLKQLK</sequence>